<keyword evidence="5" id="KW-0663">Pyridoxal phosphate</keyword>
<dbReference type="RefSeq" id="WP_011449182.1">
    <property type="nucleotide sequence ID" value="NC_007796.1"/>
</dbReference>
<evidence type="ECO:0000256" key="4">
    <source>
        <dbReference type="ARBA" id="ARBA00022679"/>
    </source>
</evidence>
<dbReference type="InParanoid" id="Q2FND9"/>
<dbReference type="KEGG" id="mhu:Mhun_2219"/>
<keyword evidence="4" id="KW-0808">Transferase</keyword>
<name>Q2FND9_METHJ</name>
<keyword evidence="12" id="KW-1185">Reference proteome</keyword>
<dbReference type="Pfam" id="PF01507">
    <property type="entry name" value="PAPS_reduct"/>
    <property type="match status" value="1"/>
</dbReference>
<dbReference type="SUPFAM" id="SSF52402">
    <property type="entry name" value="Adenine nucleotide alpha hydrolases-like"/>
    <property type="match status" value="1"/>
</dbReference>
<dbReference type="eggNOG" id="arCOG00065">
    <property type="taxonomic scope" value="Archaea"/>
</dbReference>
<dbReference type="EMBL" id="CP000254">
    <property type="protein sequence ID" value="ABD41924.1"/>
    <property type="molecule type" value="Genomic_DNA"/>
</dbReference>
<dbReference type="SUPFAM" id="SSF53383">
    <property type="entry name" value="PLP-dependent transferases"/>
    <property type="match status" value="1"/>
</dbReference>
<dbReference type="STRING" id="323259.Mhun_2219"/>
<dbReference type="InterPro" id="IPR020578">
    <property type="entry name" value="Aminotrans_V_PyrdxlP_BS"/>
</dbReference>
<protein>
    <recommendedName>
        <fullName evidence="3">cysteine desulfurase</fullName>
        <ecNumber evidence="3">2.8.1.7</ecNumber>
    </recommendedName>
</protein>
<dbReference type="GO" id="GO:0030170">
    <property type="term" value="F:pyridoxal phosphate binding"/>
    <property type="evidence" value="ECO:0007669"/>
    <property type="project" value="InterPro"/>
</dbReference>
<comment type="similarity">
    <text evidence="2">Belongs to the class-V pyridoxal-phosphate-dependent aminotransferase family. Csd subfamily.</text>
</comment>
<evidence type="ECO:0000256" key="2">
    <source>
        <dbReference type="ARBA" id="ARBA00010447"/>
    </source>
</evidence>
<dbReference type="GO" id="GO:0006534">
    <property type="term" value="P:cysteine metabolic process"/>
    <property type="evidence" value="ECO:0007669"/>
    <property type="project" value="InterPro"/>
</dbReference>
<evidence type="ECO:0000256" key="5">
    <source>
        <dbReference type="ARBA" id="ARBA00022898"/>
    </source>
</evidence>
<feature type="domain" description="Aminotransferase class V" evidence="9">
    <location>
        <begin position="502"/>
        <end position="866"/>
    </location>
</feature>
<dbReference type="InterPro" id="IPR002500">
    <property type="entry name" value="PAPS_reduct_dom"/>
</dbReference>
<dbReference type="GO" id="GO:0031071">
    <property type="term" value="F:cysteine desulfurase activity"/>
    <property type="evidence" value="ECO:0007669"/>
    <property type="project" value="UniProtKB-EC"/>
</dbReference>
<accession>Q2FND9</accession>
<dbReference type="HOGENOM" id="CLU_326967_0_0_2"/>
<evidence type="ECO:0000256" key="7">
    <source>
        <dbReference type="RuleBase" id="RU004504"/>
    </source>
</evidence>
<evidence type="ECO:0000256" key="8">
    <source>
        <dbReference type="SAM" id="MobiDB-lite"/>
    </source>
</evidence>
<evidence type="ECO:0000259" key="10">
    <source>
        <dbReference type="Pfam" id="PF01507"/>
    </source>
</evidence>
<gene>
    <name evidence="11" type="ordered locus">Mhun_2219</name>
</gene>
<proteinExistence type="inferred from homology"/>
<evidence type="ECO:0000313" key="11">
    <source>
        <dbReference type="EMBL" id="ABD41924.1"/>
    </source>
</evidence>
<dbReference type="InterPro" id="IPR000192">
    <property type="entry name" value="Aminotrans_V_dom"/>
</dbReference>
<dbReference type="PROSITE" id="PS00595">
    <property type="entry name" value="AA_TRANSFER_CLASS_5"/>
    <property type="match status" value="1"/>
</dbReference>
<comment type="catalytic activity">
    <reaction evidence="6">
        <text>(sulfur carrier)-H + L-cysteine = (sulfur carrier)-SH + L-alanine</text>
        <dbReference type="Rhea" id="RHEA:43892"/>
        <dbReference type="Rhea" id="RHEA-COMP:14737"/>
        <dbReference type="Rhea" id="RHEA-COMP:14739"/>
        <dbReference type="ChEBI" id="CHEBI:29917"/>
        <dbReference type="ChEBI" id="CHEBI:35235"/>
        <dbReference type="ChEBI" id="CHEBI:57972"/>
        <dbReference type="ChEBI" id="CHEBI:64428"/>
        <dbReference type="EC" id="2.8.1.7"/>
    </reaction>
</comment>
<evidence type="ECO:0000256" key="3">
    <source>
        <dbReference type="ARBA" id="ARBA00012239"/>
    </source>
</evidence>
<dbReference type="OrthoDB" id="5817at2157"/>
<dbReference type="InterPro" id="IPR015424">
    <property type="entry name" value="PyrdxlP-dep_Trfase"/>
</dbReference>
<evidence type="ECO:0000313" key="12">
    <source>
        <dbReference type="Proteomes" id="UP000001941"/>
    </source>
</evidence>
<dbReference type="CDD" id="cd06453">
    <property type="entry name" value="SufS_like"/>
    <property type="match status" value="1"/>
</dbReference>
<dbReference type="Proteomes" id="UP000001941">
    <property type="component" value="Chromosome"/>
</dbReference>
<dbReference type="InterPro" id="IPR015422">
    <property type="entry name" value="PyrdxlP-dep_Trfase_small"/>
</dbReference>
<feature type="domain" description="Phosphoadenosine phosphosulphate reductase" evidence="10">
    <location>
        <begin position="223"/>
        <end position="386"/>
    </location>
</feature>
<sequence length="885" mass="99381">MHEPAVKKTLYWCEHCNVPLIGRTCSCGNEAKTIPLLQPYDLRPALSADRDHIIHLLTSQYGDIPVPKVILLNKTGGYDRAELVIINGQRFGWFTFDPVTKTYSLDITPEALPFLVPHITKGIIDLTAHIDLKAEKGRIGGKRFPLKEPVPDGSVIVTANGKYGTAIVKEGYIKVKELLPITPSTYPDPDWEAVITHNTYHLKNLERNAVRTIKSHMKDRPTVNVSFSGGKDSTAVLHLARKAGVEKAFFIDTGLEFPETIRFIEEQGVEIIRKGGDFWQAVEKAGPPGKDNRWCCKLLKLHPLKIYLADTGPCVTIQGNRWYESWNRAGLDETSQNPANPLQLNISPIRSWRAFEVFLYLWWRKIPLNPLYERGIERIGCYLCPAMLESEYDSIRKTHPDFTERWDAFLQRWADKKQMPDAYTDWGLWRWRALPPKMRELCRNMGVHVNNDFTLAPTKERKKKQQSQNGSPIEQKRAEVGLELDDLIRAIRHDYPILGDVVYLDNAATSCSPEPVVEAMVEFEHRYRSNVGRGVHRFTRIATQRYWHAHEKVAEFIGAQGGITVFTKNTTEAINMVAHGLSWTPGNRVVTTILEHHSNLLPWRSLEKQGVTLDIVGIRPDYSLDMDAFRKMLEKPVRLVAITQASNVLGIITPVHEIAALCREKGVLLLIDGAQAAPHMPVNVSSIGCDFYCFSGHKLGGPTGTGVLWMKEPLLTPLMQGGGTVESVTGDDVVLIQGYEQYEAGTPNIAGGIGLGVAVDYLRKIGMDTIHSHEEDLTSRLIEGLHTIERVRVYASGNPETRIGVVSFTVEEMHPHEIAQRLDEHDILVRSGHHCCQPLMNALNLPDGTVRVSIAHYNTREEIDLFLATLKEIIAGSSPGNPLRS</sequence>
<organism evidence="11 12">
    <name type="scientific">Methanospirillum hungatei JF-1 (strain ATCC 27890 / DSM 864 / NBRC 100397 / JF-1)</name>
    <dbReference type="NCBI Taxonomy" id="323259"/>
    <lineage>
        <taxon>Archaea</taxon>
        <taxon>Methanobacteriati</taxon>
        <taxon>Methanobacteriota</taxon>
        <taxon>Stenosarchaea group</taxon>
        <taxon>Methanomicrobia</taxon>
        <taxon>Methanomicrobiales</taxon>
        <taxon>Methanospirillaceae</taxon>
        <taxon>Methanospirillum</taxon>
    </lineage>
</organism>
<evidence type="ECO:0000256" key="6">
    <source>
        <dbReference type="ARBA" id="ARBA00050776"/>
    </source>
</evidence>
<dbReference type="EnsemblBacteria" id="ABD41924">
    <property type="protein sequence ID" value="ABD41924"/>
    <property type="gene ID" value="Mhun_2219"/>
</dbReference>
<dbReference type="AlphaFoldDB" id="Q2FND9"/>
<dbReference type="EC" id="2.8.1.7" evidence="3"/>
<dbReference type="GeneID" id="3923540"/>
<dbReference type="Gene3D" id="3.40.50.620">
    <property type="entry name" value="HUPs"/>
    <property type="match status" value="1"/>
</dbReference>
<dbReference type="InterPro" id="IPR015421">
    <property type="entry name" value="PyrdxlP-dep_Trfase_major"/>
</dbReference>
<dbReference type="Gene3D" id="3.90.1150.10">
    <property type="entry name" value="Aspartate Aminotransferase, domain 1"/>
    <property type="match status" value="1"/>
</dbReference>
<evidence type="ECO:0000259" key="9">
    <source>
        <dbReference type="Pfam" id="PF00266"/>
    </source>
</evidence>
<reference evidence="12" key="1">
    <citation type="journal article" date="2016" name="Stand. Genomic Sci.">
        <title>Complete genome sequence of Methanospirillum hungatei type strain JF1.</title>
        <authorList>
            <person name="Gunsalus R.P."/>
            <person name="Cook L.E."/>
            <person name="Crable B."/>
            <person name="Rohlin L."/>
            <person name="McDonald E."/>
            <person name="Mouttaki H."/>
            <person name="Sieber J.R."/>
            <person name="Poweleit N."/>
            <person name="Zhou H."/>
            <person name="Lapidus A.L."/>
            <person name="Daligault H.E."/>
            <person name="Land M."/>
            <person name="Gilna P."/>
            <person name="Ivanova N."/>
            <person name="Kyrpides N."/>
            <person name="Culley D.E."/>
            <person name="McInerney M.J."/>
        </authorList>
    </citation>
    <scope>NUCLEOTIDE SEQUENCE [LARGE SCALE GENOMIC DNA]</scope>
    <source>
        <strain evidence="12">ATCC 27890 / DSM 864 / NBRC 100397 / JF-1</strain>
    </source>
</reference>
<dbReference type="PANTHER" id="PTHR43586">
    <property type="entry name" value="CYSTEINE DESULFURASE"/>
    <property type="match status" value="1"/>
</dbReference>
<dbReference type="Gene3D" id="3.40.640.10">
    <property type="entry name" value="Type I PLP-dependent aspartate aminotransferase-like (Major domain)"/>
    <property type="match status" value="1"/>
</dbReference>
<feature type="region of interest" description="Disordered" evidence="8">
    <location>
        <begin position="456"/>
        <end position="476"/>
    </location>
</feature>
<dbReference type="InterPro" id="IPR010970">
    <property type="entry name" value="Cys_dSase_SufS"/>
</dbReference>
<comment type="cofactor">
    <cofactor evidence="1 7">
        <name>pyridoxal 5'-phosphate</name>
        <dbReference type="ChEBI" id="CHEBI:597326"/>
    </cofactor>
</comment>
<dbReference type="Pfam" id="PF00266">
    <property type="entry name" value="Aminotran_5"/>
    <property type="match status" value="1"/>
</dbReference>
<evidence type="ECO:0000256" key="1">
    <source>
        <dbReference type="ARBA" id="ARBA00001933"/>
    </source>
</evidence>
<dbReference type="PANTHER" id="PTHR43586:SF8">
    <property type="entry name" value="CYSTEINE DESULFURASE 1, CHLOROPLASTIC"/>
    <property type="match status" value="1"/>
</dbReference>
<dbReference type="InterPro" id="IPR014729">
    <property type="entry name" value="Rossmann-like_a/b/a_fold"/>
</dbReference>